<dbReference type="Proteomes" id="UP000276133">
    <property type="component" value="Unassembled WGS sequence"/>
</dbReference>
<comment type="caution">
    <text evidence="1">The sequence shown here is derived from an EMBL/GenBank/DDBJ whole genome shotgun (WGS) entry which is preliminary data.</text>
</comment>
<sequence>LIEINFLSDLMKNKNLIFSLKNYLTDFLNTSKFYDFFRKKEERTTTDRWNNRGTACFII</sequence>
<gene>
    <name evidence="1" type="ORF">BpHYR1_019040</name>
</gene>
<keyword evidence="2" id="KW-1185">Reference proteome</keyword>
<evidence type="ECO:0000313" key="2">
    <source>
        <dbReference type="Proteomes" id="UP000276133"/>
    </source>
</evidence>
<accession>A0A3M7RQ39</accession>
<evidence type="ECO:0000313" key="1">
    <source>
        <dbReference type="EMBL" id="RNA25652.1"/>
    </source>
</evidence>
<organism evidence="1 2">
    <name type="scientific">Brachionus plicatilis</name>
    <name type="common">Marine rotifer</name>
    <name type="synonym">Brachionus muelleri</name>
    <dbReference type="NCBI Taxonomy" id="10195"/>
    <lineage>
        <taxon>Eukaryota</taxon>
        <taxon>Metazoa</taxon>
        <taxon>Spiralia</taxon>
        <taxon>Gnathifera</taxon>
        <taxon>Rotifera</taxon>
        <taxon>Eurotatoria</taxon>
        <taxon>Monogononta</taxon>
        <taxon>Pseudotrocha</taxon>
        <taxon>Ploima</taxon>
        <taxon>Brachionidae</taxon>
        <taxon>Brachionus</taxon>
    </lineage>
</organism>
<proteinExistence type="predicted"/>
<reference evidence="1 2" key="1">
    <citation type="journal article" date="2018" name="Sci. Rep.">
        <title>Genomic signatures of local adaptation to the degree of environmental predictability in rotifers.</title>
        <authorList>
            <person name="Franch-Gras L."/>
            <person name="Hahn C."/>
            <person name="Garcia-Roger E.M."/>
            <person name="Carmona M.J."/>
            <person name="Serra M."/>
            <person name="Gomez A."/>
        </authorList>
    </citation>
    <scope>NUCLEOTIDE SEQUENCE [LARGE SCALE GENOMIC DNA]</scope>
    <source>
        <strain evidence="1">HYR1</strain>
    </source>
</reference>
<dbReference type="EMBL" id="REGN01002890">
    <property type="protein sequence ID" value="RNA25652.1"/>
    <property type="molecule type" value="Genomic_DNA"/>
</dbReference>
<name>A0A3M7RQ39_BRAPC</name>
<dbReference type="AlphaFoldDB" id="A0A3M7RQ39"/>
<protein>
    <submittedName>
        <fullName evidence="1">Uncharacterized protein</fullName>
    </submittedName>
</protein>
<feature type="non-terminal residue" evidence="1">
    <location>
        <position position="1"/>
    </location>
</feature>